<keyword evidence="8" id="KW-0443">Lipid metabolism</keyword>
<accession>D0KXZ7</accession>
<evidence type="ECO:0000256" key="11">
    <source>
        <dbReference type="ARBA" id="ARBA00023264"/>
    </source>
</evidence>
<dbReference type="SUPFAM" id="SSF56024">
    <property type="entry name" value="Phospholipase D/nuclease"/>
    <property type="match status" value="2"/>
</dbReference>
<dbReference type="Pfam" id="PF13396">
    <property type="entry name" value="PLDc_N"/>
    <property type="match status" value="1"/>
</dbReference>
<dbReference type="EC" id="2.7.8.-" evidence="12"/>
<dbReference type="InterPro" id="IPR025202">
    <property type="entry name" value="PLD-like_dom"/>
</dbReference>
<reference evidence="15 16" key="1">
    <citation type="submission" date="2009-10" db="EMBL/GenBank/DDBJ databases">
        <title>Complete sequence of Halothiobacillus neapolitanus c2.</title>
        <authorList>
            <consortium name="US DOE Joint Genome Institute"/>
            <person name="Lucas S."/>
            <person name="Copeland A."/>
            <person name="Lapidus A."/>
            <person name="Glavina del Rio T."/>
            <person name="Tice H."/>
            <person name="Bruce D."/>
            <person name="Goodwin L."/>
            <person name="Pitluck S."/>
            <person name="Davenport K."/>
            <person name="Brettin T."/>
            <person name="Detter J.C."/>
            <person name="Han C."/>
            <person name="Tapia R."/>
            <person name="Larimer F."/>
            <person name="Land M."/>
            <person name="Hauser L."/>
            <person name="Kyrpides N."/>
            <person name="Mikhailova N."/>
            <person name="Kerfeld C."/>
            <person name="Cannon G."/>
            <person name="Heinhort S."/>
        </authorList>
    </citation>
    <scope>NUCLEOTIDE SEQUENCE [LARGE SCALE GENOMIC DNA]</scope>
    <source>
        <strain evidence="16">ATCC 23641 / c2</strain>
    </source>
</reference>
<evidence type="ECO:0000256" key="10">
    <source>
        <dbReference type="ARBA" id="ARBA00023209"/>
    </source>
</evidence>
<dbReference type="GO" id="GO:0005886">
    <property type="term" value="C:plasma membrane"/>
    <property type="evidence" value="ECO:0007669"/>
    <property type="project" value="UniProtKB-SubCell"/>
</dbReference>
<dbReference type="Proteomes" id="UP000009102">
    <property type="component" value="Chromosome"/>
</dbReference>
<dbReference type="CDD" id="cd09152">
    <property type="entry name" value="PLDc_EcCLS_like_1"/>
    <property type="match status" value="1"/>
</dbReference>
<dbReference type="HOGENOM" id="CLU_038053_1_0_6"/>
<evidence type="ECO:0000256" key="6">
    <source>
        <dbReference type="ARBA" id="ARBA00022737"/>
    </source>
</evidence>
<feature type="transmembrane region" description="Helical" evidence="13">
    <location>
        <begin position="12"/>
        <end position="31"/>
    </location>
</feature>
<keyword evidence="7 13" id="KW-1133">Transmembrane helix</keyword>
<dbReference type="eggNOG" id="COG1502">
    <property type="taxonomic scope" value="Bacteria"/>
</dbReference>
<evidence type="ECO:0000259" key="14">
    <source>
        <dbReference type="PROSITE" id="PS50035"/>
    </source>
</evidence>
<keyword evidence="3" id="KW-0444">Lipid biosynthesis</keyword>
<feature type="domain" description="PLD phosphodiesterase" evidence="14">
    <location>
        <begin position="394"/>
        <end position="421"/>
    </location>
</feature>
<dbReference type="EMBL" id="CP001801">
    <property type="protein sequence ID" value="ACX95320.1"/>
    <property type="molecule type" value="Genomic_DNA"/>
</dbReference>
<dbReference type="KEGG" id="hna:Hneap_0464"/>
<evidence type="ECO:0000256" key="13">
    <source>
        <dbReference type="SAM" id="Phobius"/>
    </source>
</evidence>
<dbReference type="PANTHER" id="PTHR21248:SF22">
    <property type="entry name" value="PHOSPHOLIPASE D"/>
    <property type="match status" value="1"/>
</dbReference>
<dbReference type="Gene3D" id="3.30.870.10">
    <property type="entry name" value="Endonuclease Chain A"/>
    <property type="match status" value="2"/>
</dbReference>
<keyword evidence="10" id="KW-0594">Phospholipid biosynthesis</keyword>
<evidence type="ECO:0000256" key="3">
    <source>
        <dbReference type="ARBA" id="ARBA00022516"/>
    </source>
</evidence>
<dbReference type="InterPro" id="IPR001736">
    <property type="entry name" value="PLipase_D/transphosphatidylase"/>
</dbReference>
<dbReference type="RefSeq" id="WP_012823356.1">
    <property type="nucleotide sequence ID" value="NC_013422.1"/>
</dbReference>
<keyword evidence="2" id="KW-1003">Cell membrane</keyword>
<keyword evidence="16" id="KW-1185">Reference proteome</keyword>
<organism evidence="15 16">
    <name type="scientific">Halothiobacillus neapolitanus (strain ATCC 23641 / DSM 15147 / CIP 104769 / NCIMB 8539 / c2)</name>
    <name type="common">Thiobacillus neapolitanus</name>
    <dbReference type="NCBI Taxonomy" id="555778"/>
    <lineage>
        <taxon>Bacteria</taxon>
        <taxon>Pseudomonadati</taxon>
        <taxon>Pseudomonadota</taxon>
        <taxon>Gammaproteobacteria</taxon>
        <taxon>Chromatiales</taxon>
        <taxon>Halothiobacillaceae</taxon>
        <taxon>Halothiobacillus</taxon>
    </lineage>
</organism>
<evidence type="ECO:0000256" key="12">
    <source>
        <dbReference type="NCBIfam" id="TIGR04265"/>
    </source>
</evidence>
<dbReference type="PANTHER" id="PTHR21248">
    <property type="entry name" value="CARDIOLIPIN SYNTHASE"/>
    <property type="match status" value="1"/>
</dbReference>
<dbReference type="SMART" id="SM00155">
    <property type="entry name" value="PLDc"/>
    <property type="match status" value="2"/>
</dbReference>
<evidence type="ECO:0000313" key="15">
    <source>
        <dbReference type="EMBL" id="ACX95320.1"/>
    </source>
</evidence>
<feature type="transmembrane region" description="Helical" evidence="13">
    <location>
        <begin position="43"/>
        <end position="61"/>
    </location>
</feature>
<dbReference type="NCBIfam" id="TIGR04265">
    <property type="entry name" value="bac_cardiolipin"/>
    <property type="match status" value="1"/>
</dbReference>
<dbReference type="AlphaFoldDB" id="D0KXZ7"/>
<protein>
    <recommendedName>
        <fullName evidence="12">Cardiolipin synthase</fullName>
        <ecNumber evidence="12">2.7.8.-</ecNumber>
    </recommendedName>
</protein>
<sequence length="481" mass="54945">MLELFDLQNAHWAALYVLVEWLVRLFALIVVPMRRPPVTATAWLLLIFFQPLIGGIIYLFVGRPRVSSARQQKIDDLEKALAPNLNHLQKQQSLHHRTTLPDQWRPIAQLARHWRIFPEFGGNAVAVIEQLPELVRQLVADIDNANHSVHLLFYIAARDDLTEPVFTAMLRAVKRGVEVRLLVDDYGSKKFMAPLLALEAEGIRVARAFPRSKLPRQSARFDLRNHRKLVVIDGLIGYAGSMNLIRPDFKPNIIYEDIMLRLRGPIALELQTIFAGDWYIERNAMLTGVQYFPTPEAAGDEICLGLPSGPEYPDPVQQQLLLSLIHVSTESIRLVTPYFVPDDAMLLALKTAAQRGVEVELILSERLDQRLVQWAQESYYAELLDEGIIIRRYPRYFLHTKFALFDDRISLIGSANLDVRSSLINAELGLLFYAPQTAQTLNRLLARYRDSARILSIEAWALRSRREVIIQNLARLTTPLL</sequence>
<dbReference type="GO" id="GO:0032049">
    <property type="term" value="P:cardiolipin biosynthetic process"/>
    <property type="evidence" value="ECO:0007669"/>
    <property type="project" value="UniProtKB-UniRule"/>
</dbReference>
<dbReference type="STRING" id="555778.Hneap_0464"/>
<name>D0KXZ7_HALNC</name>
<proteinExistence type="predicted"/>
<comment type="subcellular location">
    <subcellularLocation>
        <location evidence="1">Cell membrane</location>
        <topology evidence="1">Multi-pass membrane protein</topology>
    </subcellularLocation>
</comment>
<dbReference type="InterPro" id="IPR027379">
    <property type="entry name" value="CLS_N"/>
</dbReference>
<keyword evidence="9 13" id="KW-0472">Membrane</keyword>
<dbReference type="Pfam" id="PF13091">
    <property type="entry name" value="PLDc_2"/>
    <property type="match status" value="2"/>
</dbReference>
<feature type="domain" description="PLD phosphodiesterase" evidence="14">
    <location>
        <begin position="221"/>
        <end position="248"/>
    </location>
</feature>
<dbReference type="GO" id="GO:0008808">
    <property type="term" value="F:cardiolipin synthase activity"/>
    <property type="evidence" value="ECO:0007669"/>
    <property type="project" value="UniProtKB-UniRule"/>
</dbReference>
<evidence type="ECO:0000256" key="8">
    <source>
        <dbReference type="ARBA" id="ARBA00023098"/>
    </source>
</evidence>
<keyword evidence="4" id="KW-0808">Transferase</keyword>
<dbReference type="InterPro" id="IPR022924">
    <property type="entry name" value="Cardiolipin_synthase"/>
</dbReference>
<evidence type="ECO:0000256" key="1">
    <source>
        <dbReference type="ARBA" id="ARBA00004651"/>
    </source>
</evidence>
<keyword evidence="6" id="KW-0677">Repeat</keyword>
<keyword evidence="5 13" id="KW-0812">Transmembrane</keyword>
<dbReference type="PROSITE" id="PS50035">
    <property type="entry name" value="PLD"/>
    <property type="match status" value="2"/>
</dbReference>
<keyword evidence="11" id="KW-1208">Phospholipid metabolism</keyword>
<evidence type="ECO:0000256" key="7">
    <source>
        <dbReference type="ARBA" id="ARBA00022989"/>
    </source>
</evidence>
<evidence type="ECO:0000256" key="4">
    <source>
        <dbReference type="ARBA" id="ARBA00022679"/>
    </source>
</evidence>
<gene>
    <name evidence="15" type="ordered locus">Hneap_0464</name>
</gene>
<evidence type="ECO:0000256" key="5">
    <source>
        <dbReference type="ARBA" id="ARBA00022692"/>
    </source>
</evidence>
<evidence type="ECO:0000256" key="2">
    <source>
        <dbReference type="ARBA" id="ARBA00022475"/>
    </source>
</evidence>
<evidence type="ECO:0000256" key="9">
    <source>
        <dbReference type="ARBA" id="ARBA00023136"/>
    </source>
</evidence>
<dbReference type="OrthoDB" id="9762009at2"/>
<evidence type="ECO:0000313" key="16">
    <source>
        <dbReference type="Proteomes" id="UP000009102"/>
    </source>
</evidence>